<dbReference type="GO" id="GO:0006865">
    <property type="term" value="P:amino acid transport"/>
    <property type="evidence" value="ECO:0007669"/>
    <property type="project" value="UniProtKB-KW"/>
</dbReference>
<evidence type="ECO:0000256" key="3">
    <source>
        <dbReference type="ARBA" id="ARBA00022692"/>
    </source>
</evidence>
<feature type="transmembrane region" description="Helical" evidence="7">
    <location>
        <begin position="269"/>
        <end position="297"/>
    </location>
</feature>
<evidence type="ECO:0000256" key="1">
    <source>
        <dbReference type="ARBA" id="ARBA00004141"/>
    </source>
</evidence>
<dbReference type="Gene3D" id="1.20.1740.10">
    <property type="entry name" value="Amino acid/polyamine transporter I"/>
    <property type="match status" value="1"/>
</dbReference>
<feature type="transmembrane region" description="Helical" evidence="7">
    <location>
        <begin position="222"/>
        <end position="244"/>
    </location>
</feature>
<feature type="transmembrane region" description="Helical" evidence="7">
    <location>
        <begin position="32"/>
        <end position="53"/>
    </location>
</feature>
<feature type="transmembrane region" description="Helical" evidence="7">
    <location>
        <begin position="83"/>
        <end position="108"/>
    </location>
</feature>
<reference evidence="9" key="1">
    <citation type="submission" date="2022-08" db="EMBL/GenBank/DDBJ databases">
        <title>The genomic sequence of strain Paenibacillus sp. SCIV0701.</title>
        <authorList>
            <person name="Zhao H."/>
        </authorList>
    </citation>
    <scope>NUCLEOTIDE SEQUENCE</scope>
    <source>
        <strain evidence="9">SCIV0701</strain>
    </source>
</reference>
<feature type="domain" description="Amino acid permease/ SLC12A" evidence="8">
    <location>
        <begin position="5"/>
        <end position="365"/>
    </location>
</feature>
<feature type="transmembrane region" description="Helical" evidence="7">
    <location>
        <begin position="403"/>
        <end position="420"/>
    </location>
</feature>
<evidence type="ECO:0000256" key="5">
    <source>
        <dbReference type="ARBA" id="ARBA00022989"/>
    </source>
</evidence>
<accession>A0A9X2S847</accession>
<dbReference type="AlphaFoldDB" id="A0A9X2S847"/>
<keyword evidence="2" id="KW-0813">Transport</keyword>
<organism evidence="9 10">
    <name type="scientific">Paenibacillus soyae</name>
    <dbReference type="NCBI Taxonomy" id="2969249"/>
    <lineage>
        <taxon>Bacteria</taxon>
        <taxon>Bacillati</taxon>
        <taxon>Bacillota</taxon>
        <taxon>Bacilli</taxon>
        <taxon>Bacillales</taxon>
        <taxon>Paenibacillaceae</taxon>
        <taxon>Paenibacillus</taxon>
    </lineage>
</organism>
<gene>
    <name evidence="9" type="ORF">NQZ67_08090</name>
</gene>
<dbReference type="PANTHER" id="PTHR43495">
    <property type="entry name" value="GABA PERMEASE"/>
    <property type="match status" value="1"/>
</dbReference>
<feature type="transmembrane region" description="Helical" evidence="7">
    <location>
        <begin position="114"/>
        <end position="132"/>
    </location>
</feature>
<comment type="caution">
    <text evidence="9">The sequence shown here is derived from an EMBL/GenBank/DDBJ whole genome shotgun (WGS) entry which is preliminary data.</text>
</comment>
<evidence type="ECO:0000256" key="6">
    <source>
        <dbReference type="ARBA" id="ARBA00023136"/>
    </source>
</evidence>
<evidence type="ECO:0000256" key="7">
    <source>
        <dbReference type="SAM" id="Phobius"/>
    </source>
</evidence>
<dbReference type="EMBL" id="JANIPJ010000004">
    <property type="protein sequence ID" value="MCR2803840.1"/>
    <property type="molecule type" value="Genomic_DNA"/>
</dbReference>
<keyword evidence="3 7" id="KW-0812">Transmembrane</keyword>
<dbReference type="RefSeq" id="WP_257444583.1">
    <property type="nucleotide sequence ID" value="NZ_JANIPJ010000004.1"/>
</dbReference>
<feature type="transmembrane region" description="Helical" evidence="7">
    <location>
        <begin position="186"/>
        <end position="210"/>
    </location>
</feature>
<proteinExistence type="predicted"/>
<sequence>MKWWHLSLLGVACTIGTGYFLGTSVGIRIGGPALTFGFLLAAAGAFVVFDVLARMTANDPKEGSFCAYAGEAFGRWARFGSGWVYLASELLIMGSQMTALSLFTRFWFPNVPMWIFASIYGVLGLGVIWIGTKGFERTEHILAAIKLSAIVVFIALAVCALFGLFGKAETAPSWPKAFFPAGPLGAWSSLIFAFYSFGGIEIMGLMAIRLKDPKEAPKAGRLMISTLTALYVASMLLVFTLVPWDSIKSQKSPFIESLKGYGLAFVPHLFHGVFIVAGFSTMVASLFAVITILTTLAKNKDAPPVLAKTGKGKKKQPYFAIAVTAGAMVVSVVLALLMPDELYEYITTAAGLMLLYNWTFILFTSGKLLDLSAWGQTKRWTGVVIILLAVSGTSLHHTSRPGFFISMGFVVLIGVVTIFMKRVWKKKGTDTVETG</sequence>
<evidence type="ECO:0000313" key="10">
    <source>
        <dbReference type="Proteomes" id="UP001141950"/>
    </source>
</evidence>
<dbReference type="Pfam" id="PF00324">
    <property type="entry name" value="AA_permease"/>
    <property type="match status" value="1"/>
</dbReference>
<dbReference type="GO" id="GO:0016020">
    <property type="term" value="C:membrane"/>
    <property type="evidence" value="ECO:0007669"/>
    <property type="project" value="UniProtKB-SubCell"/>
</dbReference>
<keyword evidence="6 7" id="KW-0472">Membrane</keyword>
<feature type="transmembrane region" description="Helical" evidence="7">
    <location>
        <begin position="345"/>
        <end position="368"/>
    </location>
</feature>
<evidence type="ECO:0000313" key="9">
    <source>
        <dbReference type="EMBL" id="MCR2803840.1"/>
    </source>
</evidence>
<dbReference type="GO" id="GO:0055085">
    <property type="term" value="P:transmembrane transport"/>
    <property type="evidence" value="ECO:0007669"/>
    <property type="project" value="InterPro"/>
</dbReference>
<keyword evidence="5 7" id="KW-1133">Transmembrane helix</keyword>
<keyword evidence="4" id="KW-0029">Amino-acid transport</keyword>
<name>A0A9X2S847_9BACL</name>
<dbReference type="PANTHER" id="PTHR43495:SF5">
    <property type="entry name" value="GAMMA-AMINOBUTYRIC ACID PERMEASE"/>
    <property type="match status" value="1"/>
</dbReference>
<dbReference type="InterPro" id="IPR004841">
    <property type="entry name" value="AA-permease/SLC12A_dom"/>
</dbReference>
<dbReference type="PIRSF" id="PIRSF006060">
    <property type="entry name" value="AA_transporter"/>
    <property type="match status" value="1"/>
</dbReference>
<protein>
    <submittedName>
        <fullName evidence="9">Amino acid permease</fullName>
    </submittedName>
</protein>
<feature type="transmembrane region" description="Helical" evidence="7">
    <location>
        <begin position="380"/>
        <end position="397"/>
    </location>
</feature>
<dbReference type="Proteomes" id="UP001141950">
    <property type="component" value="Unassembled WGS sequence"/>
</dbReference>
<keyword evidence="10" id="KW-1185">Reference proteome</keyword>
<comment type="subcellular location">
    <subcellularLocation>
        <location evidence="1">Membrane</location>
        <topology evidence="1">Multi-pass membrane protein</topology>
    </subcellularLocation>
</comment>
<feature type="transmembrane region" description="Helical" evidence="7">
    <location>
        <begin position="318"/>
        <end position="339"/>
    </location>
</feature>
<feature type="transmembrane region" description="Helical" evidence="7">
    <location>
        <begin position="144"/>
        <end position="166"/>
    </location>
</feature>
<evidence type="ECO:0000256" key="4">
    <source>
        <dbReference type="ARBA" id="ARBA00022970"/>
    </source>
</evidence>
<evidence type="ECO:0000259" key="8">
    <source>
        <dbReference type="Pfam" id="PF00324"/>
    </source>
</evidence>
<evidence type="ECO:0000256" key="2">
    <source>
        <dbReference type="ARBA" id="ARBA00022448"/>
    </source>
</evidence>